<feature type="signal peptide" evidence="1">
    <location>
        <begin position="1"/>
        <end position="23"/>
    </location>
</feature>
<dbReference type="Pfam" id="PF01425">
    <property type="entry name" value="Amidase"/>
    <property type="match status" value="1"/>
</dbReference>
<dbReference type="AlphaFoldDB" id="A0ABD3QKS8"/>
<feature type="domain" description="Amidase" evidence="2">
    <location>
        <begin position="65"/>
        <end position="489"/>
    </location>
</feature>
<dbReference type="NCBIfam" id="NF005686">
    <property type="entry name" value="PRK07486.1"/>
    <property type="match status" value="1"/>
</dbReference>
<proteinExistence type="predicted"/>
<organism evidence="3 4">
    <name type="scientific">Stephanodiscus triporus</name>
    <dbReference type="NCBI Taxonomy" id="2934178"/>
    <lineage>
        <taxon>Eukaryota</taxon>
        <taxon>Sar</taxon>
        <taxon>Stramenopiles</taxon>
        <taxon>Ochrophyta</taxon>
        <taxon>Bacillariophyta</taxon>
        <taxon>Coscinodiscophyceae</taxon>
        <taxon>Thalassiosirophycidae</taxon>
        <taxon>Stephanodiscales</taxon>
        <taxon>Stephanodiscaceae</taxon>
        <taxon>Stephanodiscus</taxon>
    </lineage>
</organism>
<dbReference type="InterPro" id="IPR023631">
    <property type="entry name" value="Amidase_dom"/>
</dbReference>
<protein>
    <recommendedName>
        <fullName evidence="2">Amidase domain-containing protein</fullName>
    </recommendedName>
</protein>
<sequence length="518" mass="57072">MQQLLFIRGAIILVGVLIDVAVARNNLNECFASSRRSVMDGILNLDAISLSRAIESKKISCEALMKFTLDRIDDVNPQCNAIILLRDRNDLMQEARGADQNERRGWLHGIPTAIKDTSNAEGIPTTMGGSRLSKNFVPIFNDFHVENMVQAGAIVIGKTNSPENGLGSHTFNERWGTTLNPFNLTKSAGGSSGGAGVAVASRMLCVVDGSDMMGSLRNPAGWNNIYSHRPTAGMIRGAPTYKKNPLPFPTSTAGPMARTPMDCAMLLETMAGSNFDASLVLDNELSLETFRIGWLGDWGRQLPFEEGVLDICRTALGQLEERGVVVDDVTEEIFPLEQLWNSWNRIRFSTVAAIFSQSSDIDILLGGPKSPIKEELQWELRQGLQVSDQELMEAKLTCDEYNERLHALFGMYDVLALPSAQLFPFPKDWRWPKEVGGAPMDTYHRWMQVCVPVTLGGLPCSTIPAGFGKNSLPMGIQLFARRGDDAKTLLLAQAYHRIVDWPSHVKPSENNDALLSMC</sequence>
<dbReference type="EMBL" id="JALLAZ020000302">
    <property type="protein sequence ID" value="KAL3798315.1"/>
    <property type="molecule type" value="Genomic_DNA"/>
</dbReference>
<evidence type="ECO:0000313" key="4">
    <source>
        <dbReference type="Proteomes" id="UP001530315"/>
    </source>
</evidence>
<keyword evidence="4" id="KW-1185">Reference proteome</keyword>
<accession>A0ABD3QKS8</accession>
<evidence type="ECO:0000259" key="2">
    <source>
        <dbReference type="Pfam" id="PF01425"/>
    </source>
</evidence>
<keyword evidence="1" id="KW-0732">Signal</keyword>
<feature type="chain" id="PRO_5044868680" description="Amidase domain-containing protein" evidence="1">
    <location>
        <begin position="24"/>
        <end position="518"/>
    </location>
</feature>
<evidence type="ECO:0000256" key="1">
    <source>
        <dbReference type="SAM" id="SignalP"/>
    </source>
</evidence>
<dbReference type="InterPro" id="IPR000120">
    <property type="entry name" value="Amidase"/>
</dbReference>
<dbReference type="Proteomes" id="UP001530315">
    <property type="component" value="Unassembled WGS sequence"/>
</dbReference>
<dbReference type="Gene3D" id="3.90.1300.10">
    <property type="entry name" value="Amidase signature (AS) domain"/>
    <property type="match status" value="1"/>
</dbReference>
<dbReference type="PANTHER" id="PTHR11895">
    <property type="entry name" value="TRANSAMIDASE"/>
    <property type="match status" value="1"/>
</dbReference>
<name>A0ABD3QKS8_9STRA</name>
<gene>
    <name evidence="3" type="ORF">ACHAW5_011279</name>
</gene>
<comment type="caution">
    <text evidence="3">The sequence shown here is derived from an EMBL/GenBank/DDBJ whole genome shotgun (WGS) entry which is preliminary data.</text>
</comment>
<dbReference type="PANTHER" id="PTHR11895:SF76">
    <property type="entry name" value="INDOLEACETAMIDE HYDROLASE"/>
    <property type="match status" value="1"/>
</dbReference>
<dbReference type="SUPFAM" id="SSF75304">
    <property type="entry name" value="Amidase signature (AS) enzymes"/>
    <property type="match status" value="1"/>
</dbReference>
<dbReference type="InterPro" id="IPR036928">
    <property type="entry name" value="AS_sf"/>
</dbReference>
<evidence type="ECO:0000313" key="3">
    <source>
        <dbReference type="EMBL" id="KAL3798315.1"/>
    </source>
</evidence>
<reference evidence="3 4" key="1">
    <citation type="submission" date="2024-10" db="EMBL/GenBank/DDBJ databases">
        <title>Updated reference genomes for cyclostephanoid diatoms.</title>
        <authorList>
            <person name="Roberts W.R."/>
            <person name="Alverson A.J."/>
        </authorList>
    </citation>
    <scope>NUCLEOTIDE SEQUENCE [LARGE SCALE GENOMIC DNA]</scope>
    <source>
        <strain evidence="3 4">AJA276-08</strain>
    </source>
</reference>